<proteinExistence type="predicted"/>
<gene>
    <name evidence="1" type="ORF">TanjilG_15826</name>
</gene>
<protein>
    <submittedName>
        <fullName evidence="1">Uncharacterized protein</fullName>
    </submittedName>
</protein>
<dbReference type="EMBL" id="CM007364">
    <property type="protein sequence ID" value="OIW12906.1"/>
    <property type="molecule type" value="Genomic_DNA"/>
</dbReference>
<dbReference type="Proteomes" id="UP000188354">
    <property type="component" value="Chromosome LG04"/>
</dbReference>
<dbReference type="Gramene" id="OIW12906">
    <property type="protein sequence ID" value="OIW12906"/>
    <property type="gene ID" value="TanjilG_15826"/>
</dbReference>
<accession>A0A1J7I2Q1</accession>
<organism evidence="1 2">
    <name type="scientific">Lupinus angustifolius</name>
    <name type="common">Narrow-leaved blue lupine</name>
    <dbReference type="NCBI Taxonomy" id="3871"/>
    <lineage>
        <taxon>Eukaryota</taxon>
        <taxon>Viridiplantae</taxon>
        <taxon>Streptophyta</taxon>
        <taxon>Embryophyta</taxon>
        <taxon>Tracheophyta</taxon>
        <taxon>Spermatophyta</taxon>
        <taxon>Magnoliopsida</taxon>
        <taxon>eudicotyledons</taxon>
        <taxon>Gunneridae</taxon>
        <taxon>Pentapetalae</taxon>
        <taxon>rosids</taxon>
        <taxon>fabids</taxon>
        <taxon>Fabales</taxon>
        <taxon>Fabaceae</taxon>
        <taxon>Papilionoideae</taxon>
        <taxon>50 kb inversion clade</taxon>
        <taxon>genistoids sensu lato</taxon>
        <taxon>core genistoids</taxon>
        <taxon>Genisteae</taxon>
        <taxon>Lupinus</taxon>
    </lineage>
</organism>
<reference evidence="1 2" key="1">
    <citation type="journal article" date="2017" name="Plant Biotechnol. J.">
        <title>A comprehensive draft genome sequence for lupin (Lupinus angustifolius), an emerging health food: insights into plant-microbe interactions and legume evolution.</title>
        <authorList>
            <person name="Hane J.K."/>
            <person name="Ming Y."/>
            <person name="Kamphuis L.G."/>
            <person name="Nelson M.N."/>
            <person name="Garg G."/>
            <person name="Atkins C.A."/>
            <person name="Bayer P.E."/>
            <person name="Bravo A."/>
            <person name="Bringans S."/>
            <person name="Cannon S."/>
            <person name="Edwards D."/>
            <person name="Foley R."/>
            <person name="Gao L.L."/>
            <person name="Harrison M.J."/>
            <person name="Huang W."/>
            <person name="Hurgobin B."/>
            <person name="Li S."/>
            <person name="Liu C.W."/>
            <person name="McGrath A."/>
            <person name="Morahan G."/>
            <person name="Murray J."/>
            <person name="Weller J."/>
            <person name="Jian J."/>
            <person name="Singh K.B."/>
        </authorList>
    </citation>
    <scope>NUCLEOTIDE SEQUENCE [LARGE SCALE GENOMIC DNA]</scope>
    <source>
        <strain evidence="2">cv. Tanjil</strain>
        <tissue evidence="1">Whole plant</tissue>
    </source>
</reference>
<dbReference type="AlphaFoldDB" id="A0A1J7I2Q1"/>
<evidence type="ECO:0000313" key="2">
    <source>
        <dbReference type="Proteomes" id="UP000188354"/>
    </source>
</evidence>
<sequence>MAPLVCISAILDSIQGLLTGMICTRVSNSLRSRSPQAVRVSVSAEMDLAASESIMVSSILFARTMF</sequence>
<name>A0A1J7I2Q1_LUPAN</name>
<keyword evidence="2" id="KW-1185">Reference proteome</keyword>
<evidence type="ECO:0000313" key="1">
    <source>
        <dbReference type="EMBL" id="OIW12906.1"/>
    </source>
</evidence>